<dbReference type="Proteomes" id="UP001501237">
    <property type="component" value="Unassembled WGS sequence"/>
</dbReference>
<accession>A0ABP6Q9T0</accession>
<name>A0ABP6Q9T0_9ACTN</name>
<sequence>MPEPTTSGKITTIDQFEQVVTQAIYYKKRKGDPAVRIQRRKYAQYQFIVSWQVSNDAADPIAKDLAAYDAARILTLIQKAKLPQYGSVLLLITAKIKDTKNGATIVTQVVRAKYTAKAVKTEKFVRKTVWKQTDDKPATLNPAFA</sequence>
<keyword evidence="2" id="KW-1185">Reference proteome</keyword>
<comment type="caution">
    <text evidence="1">The sequence shown here is derived from an EMBL/GenBank/DDBJ whole genome shotgun (WGS) entry which is preliminary data.</text>
</comment>
<dbReference type="EMBL" id="BAAAUV010000006">
    <property type="protein sequence ID" value="GAA3210602.1"/>
    <property type="molecule type" value="Genomic_DNA"/>
</dbReference>
<proteinExistence type="predicted"/>
<organism evidence="1 2">
    <name type="scientific">Actinocorallia longicatena</name>
    <dbReference type="NCBI Taxonomy" id="111803"/>
    <lineage>
        <taxon>Bacteria</taxon>
        <taxon>Bacillati</taxon>
        <taxon>Actinomycetota</taxon>
        <taxon>Actinomycetes</taxon>
        <taxon>Streptosporangiales</taxon>
        <taxon>Thermomonosporaceae</taxon>
        <taxon>Actinocorallia</taxon>
    </lineage>
</organism>
<evidence type="ECO:0000313" key="1">
    <source>
        <dbReference type="EMBL" id="GAA3210602.1"/>
    </source>
</evidence>
<reference evidence="2" key="1">
    <citation type="journal article" date="2019" name="Int. J. Syst. Evol. Microbiol.">
        <title>The Global Catalogue of Microorganisms (GCM) 10K type strain sequencing project: providing services to taxonomists for standard genome sequencing and annotation.</title>
        <authorList>
            <consortium name="The Broad Institute Genomics Platform"/>
            <consortium name="The Broad Institute Genome Sequencing Center for Infectious Disease"/>
            <person name="Wu L."/>
            <person name="Ma J."/>
        </authorList>
    </citation>
    <scope>NUCLEOTIDE SEQUENCE [LARGE SCALE GENOMIC DNA]</scope>
    <source>
        <strain evidence="2">JCM 9377</strain>
    </source>
</reference>
<gene>
    <name evidence="1" type="ORF">GCM10010468_28670</name>
</gene>
<evidence type="ECO:0000313" key="2">
    <source>
        <dbReference type="Proteomes" id="UP001501237"/>
    </source>
</evidence>
<protein>
    <submittedName>
        <fullName evidence="1">Uncharacterized protein</fullName>
    </submittedName>
</protein>